<evidence type="ECO:0000256" key="1">
    <source>
        <dbReference type="ARBA" id="ARBA00022603"/>
    </source>
</evidence>
<keyword evidence="2 4" id="KW-0808">Transferase</keyword>
<dbReference type="RefSeq" id="WP_153571238.1">
    <property type="nucleotide sequence ID" value="NZ_CP045725.1"/>
</dbReference>
<proteinExistence type="predicted"/>
<dbReference type="KEGG" id="rain:Rai3103_02330"/>
<dbReference type="Pfam" id="PF05175">
    <property type="entry name" value="MTS"/>
    <property type="match status" value="1"/>
</dbReference>
<evidence type="ECO:0000313" key="5">
    <source>
        <dbReference type="Proteomes" id="UP000386847"/>
    </source>
</evidence>
<dbReference type="InterPro" id="IPR046977">
    <property type="entry name" value="RsmC/RlmG"/>
</dbReference>
<dbReference type="SUPFAM" id="SSF53335">
    <property type="entry name" value="S-adenosyl-L-methionine-dependent methyltransferases"/>
    <property type="match status" value="1"/>
</dbReference>
<dbReference type="EMBL" id="CP045725">
    <property type="protein sequence ID" value="QGF22709.1"/>
    <property type="molecule type" value="Genomic_DNA"/>
</dbReference>
<evidence type="ECO:0000256" key="2">
    <source>
        <dbReference type="ARBA" id="ARBA00022679"/>
    </source>
</evidence>
<evidence type="ECO:0000259" key="3">
    <source>
        <dbReference type="Pfam" id="PF05175"/>
    </source>
</evidence>
<dbReference type="InterPro" id="IPR029063">
    <property type="entry name" value="SAM-dependent_MTases_sf"/>
</dbReference>
<dbReference type="GO" id="GO:0008757">
    <property type="term" value="F:S-adenosylmethionine-dependent methyltransferase activity"/>
    <property type="evidence" value="ECO:0007669"/>
    <property type="project" value="InterPro"/>
</dbReference>
<protein>
    <submittedName>
        <fullName evidence="4">Methyltransferase</fullName>
    </submittedName>
</protein>
<dbReference type="CDD" id="cd02440">
    <property type="entry name" value="AdoMet_MTases"/>
    <property type="match status" value="1"/>
</dbReference>
<sequence length="203" mass="22228">MPDERLDHYFSTPDSEEHRRTIRVSLRGREVTLQTANGVFSAGRLDPATAVLLKEVPPPGRDVRRVADVGCGYGPIALSLALDCPWLSVDAVDTNARALALTRDNAASLGLGERVATYAPEEVDPSQVYDEIWSNPPIRIGKEALHALLLTWLGRLAPGGRAVLVVGKNLGADTLQRWLEEQGWPTRRLASSKGFRVLESRRG</sequence>
<keyword evidence="5" id="KW-1185">Reference proteome</keyword>
<dbReference type="PANTHER" id="PTHR47816:SF4">
    <property type="entry name" value="RIBOSOMAL RNA SMALL SUBUNIT METHYLTRANSFERASE C"/>
    <property type="match status" value="1"/>
</dbReference>
<reference evidence="4 5" key="1">
    <citation type="submission" date="2019-10" db="EMBL/GenBank/DDBJ databases">
        <title>Genomic analysis of Raineyella sp. CBA3103.</title>
        <authorList>
            <person name="Roh S.W."/>
        </authorList>
    </citation>
    <scope>NUCLEOTIDE SEQUENCE [LARGE SCALE GENOMIC DNA]</scope>
    <source>
        <strain evidence="4 5">CBA3103</strain>
    </source>
</reference>
<accession>A0A5Q2F7A5</accession>
<dbReference type="GO" id="GO:0032259">
    <property type="term" value="P:methylation"/>
    <property type="evidence" value="ECO:0007669"/>
    <property type="project" value="UniProtKB-KW"/>
</dbReference>
<name>A0A5Q2F7A5_9ACTN</name>
<feature type="domain" description="Methyltransferase small" evidence="3">
    <location>
        <begin position="30"/>
        <end position="198"/>
    </location>
</feature>
<dbReference type="PANTHER" id="PTHR47816">
    <property type="entry name" value="RIBOSOMAL RNA SMALL SUBUNIT METHYLTRANSFERASE C"/>
    <property type="match status" value="1"/>
</dbReference>
<dbReference type="InterPro" id="IPR007848">
    <property type="entry name" value="Small_mtfrase_dom"/>
</dbReference>
<gene>
    <name evidence="4" type="ORF">Rai3103_02330</name>
</gene>
<evidence type="ECO:0000313" key="4">
    <source>
        <dbReference type="EMBL" id="QGF22709.1"/>
    </source>
</evidence>
<dbReference type="Proteomes" id="UP000386847">
    <property type="component" value="Chromosome"/>
</dbReference>
<dbReference type="Gene3D" id="3.40.50.150">
    <property type="entry name" value="Vaccinia Virus protein VP39"/>
    <property type="match status" value="1"/>
</dbReference>
<organism evidence="4 5">
    <name type="scientific">Raineyella fluvialis</name>
    <dbReference type="NCBI Taxonomy" id="2662261"/>
    <lineage>
        <taxon>Bacteria</taxon>
        <taxon>Bacillati</taxon>
        <taxon>Actinomycetota</taxon>
        <taxon>Actinomycetes</taxon>
        <taxon>Propionibacteriales</taxon>
        <taxon>Propionibacteriaceae</taxon>
        <taxon>Raineyella</taxon>
    </lineage>
</organism>
<keyword evidence="1 4" id="KW-0489">Methyltransferase</keyword>
<dbReference type="AlphaFoldDB" id="A0A5Q2F7A5"/>